<evidence type="ECO:0000259" key="6">
    <source>
        <dbReference type="Pfam" id="PF02601"/>
    </source>
</evidence>
<dbReference type="Pfam" id="PF02601">
    <property type="entry name" value="Exonuc_VII_L"/>
    <property type="match status" value="1"/>
</dbReference>
<keyword evidence="4 5" id="KW-0269">Exonuclease</keyword>
<keyword evidence="3 5" id="KW-0378">Hydrolase</keyword>
<dbReference type="NCBIfam" id="TIGR00237">
    <property type="entry name" value="xseA"/>
    <property type="match status" value="1"/>
</dbReference>
<dbReference type="InterPro" id="IPR020579">
    <property type="entry name" value="Exonuc_VII_lsu_C"/>
</dbReference>
<sequence>MQAEKHIRLSQLNDKIQQVVQQAFSSVSFWVIADVTSHTYRAAKNYHSFDLVEKDTHSNNIIAKISGKAWGMGSTSITRFEAITGQPFTNNIQVLVNISVQFHPVYGLQINLHDIDPSFTLGKLEQQRQATLQKLVDENPGFITKRGEVYDTRNKQLPLNKVIQRVAVITSATSAGGEDFRHTLANNPYGYQFYLDNFFTIVQGENNADLLVQKLIDIFQANQPYDAVVIIRGGGAQTDFLLFDNYQVGKAIAKFPVPVITGIGHQKNETIADMMAHTATKTPTQAAEFIISHNKQFEDTLLLLQKHIVIKSQQLFSLQWQQLAALQSGIVNNTRDAIADYKDSLTSLNQAVIHSSRSIVFNQKTELINLSSQLSALPRMILQDKKNELSNAIHHIKVFNTQLLKNQATHLGHYSSLIKLMSPDNILKKGFAIVKARQAVTSNPADILPGDSIEVILSSTEIQATVTSKAPYDGRDFNI</sequence>
<dbReference type="STRING" id="477680.SAMN05421788_112139"/>
<dbReference type="GO" id="GO:0009318">
    <property type="term" value="C:exodeoxyribonuclease VII complex"/>
    <property type="evidence" value="ECO:0007669"/>
    <property type="project" value="UniProtKB-UniRule"/>
</dbReference>
<dbReference type="GO" id="GO:0005737">
    <property type="term" value="C:cytoplasm"/>
    <property type="evidence" value="ECO:0007669"/>
    <property type="project" value="UniProtKB-SubCell"/>
</dbReference>
<dbReference type="PANTHER" id="PTHR30008:SF0">
    <property type="entry name" value="EXODEOXYRIBONUCLEASE 7 LARGE SUBUNIT"/>
    <property type="match status" value="1"/>
</dbReference>
<comment type="catalytic activity">
    <reaction evidence="5">
        <text>Exonucleolytic cleavage in either 5'- to 3'- or 3'- to 5'-direction to yield nucleoside 5'-phosphates.</text>
        <dbReference type="EC" id="3.1.11.6"/>
    </reaction>
</comment>
<accession>A0A173MLP9</accession>
<dbReference type="RefSeq" id="WP_076382204.1">
    <property type="nucleotide sequence ID" value="NZ_AP017422.1"/>
</dbReference>
<dbReference type="EC" id="3.1.11.6" evidence="5"/>
<dbReference type="Pfam" id="PF13742">
    <property type="entry name" value="tRNA_anti_2"/>
    <property type="match status" value="1"/>
</dbReference>
<keyword evidence="9" id="KW-1185">Reference proteome</keyword>
<protein>
    <recommendedName>
        <fullName evidence="5">Exodeoxyribonuclease 7 large subunit</fullName>
        <ecNumber evidence="5">3.1.11.6</ecNumber>
    </recommendedName>
</protein>
<dbReference type="KEGG" id="fln:FLA_4367"/>
<dbReference type="GO" id="GO:0008855">
    <property type="term" value="F:exodeoxyribonuclease VII activity"/>
    <property type="evidence" value="ECO:0007669"/>
    <property type="project" value="UniProtKB-UniRule"/>
</dbReference>
<dbReference type="OrthoDB" id="9802795at2"/>
<feature type="domain" description="Exonuclease VII large subunit C-terminal" evidence="6">
    <location>
        <begin position="153"/>
        <end position="464"/>
    </location>
</feature>
<dbReference type="InterPro" id="IPR025824">
    <property type="entry name" value="OB-fold_nuc-bd_dom"/>
</dbReference>
<comment type="subcellular location">
    <subcellularLocation>
        <location evidence="5">Cytoplasm</location>
    </subcellularLocation>
</comment>
<organism evidence="8 9">
    <name type="scientific">Filimonas lacunae</name>
    <dbReference type="NCBI Taxonomy" id="477680"/>
    <lineage>
        <taxon>Bacteria</taxon>
        <taxon>Pseudomonadati</taxon>
        <taxon>Bacteroidota</taxon>
        <taxon>Chitinophagia</taxon>
        <taxon>Chitinophagales</taxon>
        <taxon>Chitinophagaceae</taxon>
        <taxon>Filimonas</taxon>
    </lineage>
</organism>
<evidence type="ECO:0000256" key="2">
    <source>
        <dbReference type="ARBA" id="ARBA00022722"/>
    </source>
</evidence>
<evidence type="ECO:0000256" key="4">
    <source>
        <dbReference type="ARBA" id="ARBA00022839"/>
    </source>
</evidence>
<dbReference type="AlphaFoldDB" id="A0A173MLP9"/>
<dbReference type="InterPro" id="IPR003753">
    <property type="entry name" value="Exonuc_VII_L"/>
</dbReference>
<evidence type="ECO:0000259" key="7">
    <source>
        <dbReference type="Pfam" id="PF13742"/>
    </source>
</evidence>
<keyword evidence="1" id="KW-0963">Cytoplasm</keyword>
<evidence type="ECO:0000256" key="1">
    <source>
        <dbReference type="ARBA" id="ARBA00022490"/>
    </source>
</evidence>
<proteinExistence type="inferred from homology"/>
<dbReference type="PANTHER" id="PTHR30008">
    <property type="entry name" value="EXODEOXYRIBONUCLEASE 7 LARGE SUBUNIT"/>
    <property type="match status" value="1"/>
</dbReference>
<evidence type="ECO:0000256" key="3">
    <source>
        <dbReference type="ARBA" id="ARBA00022801"/>
    </source>
</evidence>
<name>A0A173MLP9_9BACT</name>
<evidence type="ECO:0000256" key="5">
    <source>
        <dbReference type="RuleBase" id="RU004355"/>
    </source>
</evidence>
<keyword evidence="2 5" id="KW-0540">Nuclease</keyword>
<dbReference type="Proteomes" id="UP000186917">
    <property type="component" value="Unassembled WGS sequence"/>
</dbReference>
<dbReference type="GO" id="GO:0003676">
    <property type="term" value="F:nucleic acid binding"/>
    <property type="evidence" value="ECO:0007669"/>
    <property type="project" value="InterPro"/>
</dbReference>
<gene>
    <name evidence="8" type="ORF">SAMN05421788_112139</name>
</gene>
<feature type="domain" description="OB-fold nucleic acid binding" evidence="7">
    <location>
        <begin position="8"/>
        <end position="115"/>
    </location>
</feature>
<comment type="similarity">
    <text evidence="5">Belongs to the XseA family.</text>
</comment>
<evidence type="ECO:0000313" key="8">
    <source>
        <dbReference type="EMBL" id="SIT33385.1"/>
    </source>
</evidence>
<dbReference type="EMBL" id="FTOR01000012">
    <property type="protein sequence ID" value="SIT33385.1"/>
    <property type="molecule type" value="Genomic_DNA"/>
</dbReference>
<dbReference type="GO" id="GO:0006308">
    <property type="term" value="P:DNA catabolic process"/>
    <property type="evidence" value="ECO:0007669"/>
    <property type="project" value="UniProtKB-UniRule"/>
</dbReference>
<evidence type="ECO:0000313" key="9">
    <source>
        <dbReference type="Proteomes" id="UP000186917"/>
    </source>
</evidence>
<reference evidence="9" key="1">
    <citation type="submission" date="2017-01" db="EMBL/GenBank/DDBJ databases">
        <authorList>
            <person name="Varghese N."/>
            <person name="Submissions S."/>
        </authorList>
    </citation>
    <scope>NUCLEOTIDE SEQUENCE [LARGE SCALE GENOMIC DNA]</scope>
    <source>
        <strain evidence="9">DSM 21054</strain>
    </source>
</reference>